<accession>A0A8F9TT30</accession>
<feature type="transmembrane region" description="Helical" evidence="1">
    <location>
        <begin position="12"/>
        <end position="32"/>
    </location>
</feature>
<keyword evidence="1" id="KW-0472">Membrane</keyword>
<evidence type="ECO:0000313" key="3">
    <source>
        <dbReference type="Proteomes" id="UP000825051"/>
    </source>
</evidence>
<evidence type="ECO:0000313" key="2">
    <source>
        <dbReference type="EMBL" id="QYM77541.1"/>
    </source>
</evidence>
<dbReference type="EMBL" id="CP080507">
    <property type="protein sequence ID" value="QYM77541.1"/>
    <property type="molecule type" value="Genomic_DNA"/>
</dbReference>
<dbReference type="AlphaFoldDB" id="A0A8F9TT30"/>
<dbReference type="Pfam" id="PF04367">
    <property type="entry name" value="DUF502"/>
    <property type="match status" value="1"/>
</dbReference>
<dbReference type="PANTHER" id="PTHR31876">
    <property type="entry name" value="COV-LIKE PROTEIN 1"/>
    <property type="match status" value="1"/>
</dbReference>
<dbReference type="InterPro" id="IPR007462">
    <property type="entry name" value="COV1-like"/>
</dbReference>
<name>A0A8F9TT30_9BACT</name>
<feature type="transmembrane region" description="Helical" evidence="1">
    <location>
        <begin position="60"/>
        <end position="80"/>
    </location>
</feature>
<keyword evidence="1" id="KW-0812">Transmembrane</keyword>
<evidence type="ECO:0000256" key="1">
    <source>
        <dbReference type="SAM" id="Phobius"/>
    </source>
</evidence>
<organism evidence="2 3">
    <name type="scientific">Horticoccus luteus</name>
    <dbReference type="NCBI Taxonomy" id="2862869"/>
    <lineage>
        <taxon>Bacteria</taxon>
        <taxon>Pseudomonadati</taxon>
        <taxon>Verrucomicrobiota</taxon>
        <taxon>Opitutia</taxon>
        <taxon>Opitutales</taxon>
        <taxon>Opitutaceae</taxon>
        <taxon>Horticoccus</taxon>
    </lineage>
</organism>
<keyword evidence="3" id="KW-1185">Reference proteome</keyword>
<proteinExistence type="predicted"/>
<dbReference type="KEGG" id="ole:K0B96_09390"/>
<dbReference type="Proteomes" id="UP000825051">
    <property type="component" value="Chromosome"/>
</dbReference>
<sequence>MAETNSRLVSVRNAFFSGLVLLAPALVTIWAFTRIVELVGGSFRPLFIHHMPESLQRLGLLWDVVTTLIVLLLITALGYLSRYVLGKFFGTLLERFIQSIPGVSNVYTTVKQIIATFSSHNRNLFSKVVLVEFPRRGSWVIGFLTSKTQGEAQTKTTQETWTVFVPTTPNPTSGFLVMVPHSDIVELDMSVGDGMKMIISGGGVVPPWSPAHVPPAPIVREPLP</sequence>
<gene>
    <name evidence="2" type="ORF">K0B96_09390</name>
</gene>
<dbReference type="RefSeq" id="WP_220160646.1">
    <property type="nucleotide sequence ID" value="NZ_CP080507.1"/>
</dbReference>
<keyword evidence="1" id="KW-1133">Transmembrane helix</keyword>
<reference evidence="2" key="1">
    <citation type="submission" date="2021-08" db="EMBL/GenBank/DDBJ databases">
        <title>Genome of a novel bacterium of the phylum Verrucomicrobia, Oleiharenicola sp. KSB-15.</title>
        <authorList>
            <person name="Chung J.-H."/>
            <person name="Ahn J.-H."/>
            <person name="Yoon Y."/>
            <person name="Kim D.-Y."/>
            <person name="An S.-H."/>
            <person name="Park I."/>
            <person name="Yeon J."/>
        </authorList>
    </citation>
    <scope>NUCLEOTIDE SEQUENCE</scope>
    <source>
        <strain evidence="2">KSB-15</strain>
    </source>
</reference>
<dbReference type="PANTHER" id="PTHR31876:SF26">
    <property type="entry name" value="PROTEIN LIKE COV 2"/>
    <property type="match status" value="1"/>
</dbReference>
<protein>
    <submittedName>
        <fullName evidence="2">DUF502 domain-containing protein</fullName>
    </submittedName>
</protein>